<sequence>MTSPQEKAAAARKAAEEAARIAAEAAAAAEAAEAEAAAAESGGAAAASGGSAPESGAGAAGAGRATAGSDGASGAAGDAAGSGSAAEPAGESGAAPSGSAGARGADGGSSAAQDIAAGYAVEGAALELGTVVVDGTVDPTARVRIPLRTMNRHGLVAGATGTGKTKTLQGIAEQLSRAGVPVVLADVKGDLSGLSRPGEQNEKLAQRAVQTAATDWAPTGFPTEFVSLGTGGLGVPIRATITSFGPILLSKVLGLNETQESTLGLIFHWADKQGLGLLDLKDLRAVIQHLTSPEGKADLQGIGGVSASTAGVILRALVNLEADGGDTFFGEPELDPADLLRTEGEQGVITLFELGAQAARPAMFSTFLMWVLADLFQTLPEVGDVDKPELVFIFDEAHLLFADASKAFLDQVEQTVKLIRSKGVGVFFCTQLPTDIPNAVLSQLGARIQHALRAFTPDDQKALSKTVRTYPKTDTYDLEQALTSLGIGEAIVTVLSERGAPTPVAWTRIQPPRSLMDTIGADAIKSRALASALHGKYGQTVDRESAYEMLAANVAAAEPESEPQPVPGRSPSADEDSAAERIMKNPAVKSFLRSAATVAGREITRSLFGTRRRR</sequence>
<dbReference type="RefSeq" id="WP_130919137.1">
    <property type="nucleotide sequence ID" value="NZ_LR215973.1"/>
</dbReference>
<organism evidence="3 4">
    <name type="scientific">Nocardia cyriacigeorgica</name>
    <dbReference type="NCBI Taxonomy" id="135487"/>
    <lineage>
        <taxon>Bacteria</taxon>
        <taxon>Bacillati</taxon>
        <taxon>Actinomycetota</taxon>
        <taxon>Actinomycetes</taxon>
        <taxon>Mycobacteriales</taxon>
        <taxon>Nocardiaceae</taxon>
        <taxon>Nocardia</taxon>
    </lineage>
</organism>
<dbReference type="PANTHER" id="PTHR30121:SF6">
    <property type="entry name" value="SLR6007 PROTEIN"/>
    <property type="match status" value="1"/>
</dbReference>
<dbReference type="AlphaFoldDB" id="A0A4V6ID20"/>
<evidence type="ECO:0000259" key="2">
    <source>
        <dbReference type="Pfam" id="PF05872"/>
    </source>
</evidence>
<evidence type="ECO:0000313" key="3">
    <source>
        <dbReference type="EMBL" id="VFB01764.1"/>
    </source>
</evidence>
<proteinExistence type="predicted"/>
<dbReference type="Gene3D" id="3.40.50.300">
    <property type="entry name" value="P-loop containing nucleotide triphosphate hydrolases"/>
    <property type="match status" value="2"/>
</dbReference>
<gene>
    <name evidence="3" type="ORF">NCTC10797_05591</name>
</gene>
<feature type="region of interest" description="Disordered" evidence="1">
    <location>
        <begin position="1"/>
        <end position="108"/>
    </location>
</feature>
<dbReference type="GO" id="GO:0008483">
    <property type="term" value="F:transaminase activity"/>
    <property type="evidence" value="ECO:0007669"/>
    <property type="project" value="UniProtKB-KW"/>
</dbReference>
<dbReference type="EMBL" id="LR215973">
    <property type="protein sequence ID" value="VFB01764.1"/>
    <property type="molecule type" value="Genomic_DNA"/>
</dbReference>
<name>A0A4V6ID20_9NOCA</name>
<reference evidence="3 4" key="1">
    <citation type="submission" date="2019-02" db="EMBL/GenBank/DDBJ databases">
        <authorList>
            <consortium name="Pathogen Informatics"/>
        </authorList>
    </citation>
    <scope>NUCLEOTIDE SEQUENCE [LARGE SCALE GENOMIC DNA]</scope>
    <source>
        <strain evidence="3 4">3012STDY6756504</strain>
    </source>
</reference>
<accession>A0A4V6ID20</accession>
<feature type="region of interest" description="Disordered" evidence="1">
    <location>
        <begin position="557"/>
        <end position="585"/>
    </location>
</feature>
<dbReference type="InterPro" id="IPR027417">
    <property type="entry name" value="P-loop_NTPase"/>
</dbReference>
<dbReference type="Pfam" id="PF05872">
    <property type="entry name" value="HerA_C"/>
    <property type="match status" value="1"/>
</dbReference>
<evidence type="ECO:0000256" key="1">
    <source>
        <dbReference type="SAM" id="MobiDB-lite"/>
    </source>
</evidence>
<dbReference type="InterPro" id="IPR033186">
    <property type="entry name" value="HerA_C"/>
</dbReference>
<dbReference type="Proteomes" id="UP000290439">
    <property type="component" value="Chromosome"/>
</dbReference>
<dbReference type="InterPro" id="IPR051162">
    <property type="entry name" value="T4SS_component"/>
</dbReference>
<dbReference type="SUPFAM" id="SSF52540">
    <property type="entry name" value="P-loop containing nucleoside triphosphate hydrolases"/>
    <property type="match status" value="1"/>
</dbReference>
<feature type="compositionally biased region" description="Low complexity" evidence="1">
    <location>
        <begin position="1"/>
        <end position="12"/>
    </location>
</feature>
<keyword evidence="3" id="KW-0808">Transferase</keyword>
<feature type="domain" description="Helicase HerA-like C-terminal" evidence="2">
    <location>
        <begin position="139"/>
        <end position="613"/>
    </location>
</feature>
<protein>
    <submittedName>
        <fullName evidence="3">Ornithine/acetylornithine aminotransferase</fullName>
    </submittedName>
</protein>
<feature type="compositionally biased region" description="Low complexity" evidence="1">
    <location>
        <begin position="20"/>
        <end position="108"/>
    </location>
</feature>
<evidence type="ECO:0000313" key="4">
    <source>
        <dbReference type="Proteomes" id="UP000290439"/>
    </source>
</evidence>
<dbReference type="PANTHER" id="PTHR30121">
    <property type="entry name" value="UNCHARACTERIZED PROTEIN YJGR-RELATED"/>
    <property type="match status" value="1"/>
</dbReference>
<keyword evidence="3" id="KW-0032">Aminotransferase</keyword>